<feature type="signal peptide" evidence="2">
    <location>
        <begin position="1"/>
        <end position="20"/>
    </location>
</feature>
<protein>
    <submittedName>
        <fullName evidence="3">Jg26476 protein</fullName>
    </submittedName>
</protein>
<feature type="compositionally biased region" description="Basic and acidic residues" evidence="1">
    <location>
        <begin position="70"/>
        <end position="83"/>
    </location>
</feature>
<evidence type="ECO:0000313" key="3">
    <source>
        <dbReference type="EMBL" id="CAH2242841.1"/>
    </source>
</evidence>
<evidence type="ECO:0000313" key="4">
    <source>
        <dbReference type="Proteomes" id="UP000838756"/>
    </source>
</evidence>
<proteinExistence type="predicted"/>
<accession>A0A8S4RWR4</accession>
<sequence>MKTPILYILSVFALLTIINAKPKPCGTGALGLSWCGEKWENIFDGYDGDDYDDGDKKPSHFKNTNSNQGGKKEDEPKSEAKSNTKYDNLLQDCIDKLGN</sequence>
<dbReference type="EMBL" id="CAKXAJ010025706">
    <property type="protein sequence ID" value="CAH2242841.1"/>
    <property type="molecule type" value="Genomic_DNA"/>
</dbReference>
<keyword evidence="2" id="KW-0732">Signal</keyword>
<reference evidence="3" key="1">
    <citation type="submission" date="2022-03" db="EMBL/GenBank/DDBJ databases">
        <authorList>
            <person name="Lindestad O."/>
        </authorList>
    </citation>
    <scope>NUCLEOTIDE SEQUENCE</scope>
</reference>
<evidence type="ECO:0000256" key="1">
    <source>
        <dbReference type="SAM" id="MobiDB-lite"/>
    </source>
</evidence>
<gene>
    <name evidence="3" type="primary">jg26476</name>
    <name evidence="3" type="ORF">PAEG_LOCUS19072</name>
</gene>
<organism evidence="3 4">
    <name type="scientific">Pararge aegeria aegeria</name>
    <dbReference type="NCBI Taxonomy" id="348720"/>
    <lineage>
        <taxon>Eukaryota</taxon>
        <taxon>Metazoa</taxon>
        <taxon>Ecdysozoa</taxon>
        <taxon>Arthropoda</taxon>
        <taxon>Hexapoda</taxon>
        <taxon>Insecta</taxon>
        <taxon>Pterygota</taxon>
        <taxon>Neoptera</taxon>
        <taxon>Endopterygota</taxon>
        <taxon>Lepidoptera</taxon>
        <taxon>Glossata</taxon>
        <taxon>Ditrysia</taxon>
        <taxon>Papilionoidea</taxon>
        <taxon>Nymphalidae</taxon>
        <taxon>Satyrinae</taxon>
        <taxon>Satyrini</taxon>
        <taxon>Parargina</taxon>
        <taxon>Pararge</taxon>
    </lineage>
</organism>
<name>A0A8S4RWR4_9NEOP</name>
<feature type="chain" id="PRO_5035746473" evidence="2">
    <location>
        <begin position="21"/>
        <end position="99"/>
    </location>
</feature>
<evidence type="ECO:0000256" key="2">
    <source>
        <dbReference type="SAM" id="SignalP"/>
    </source>
</evidence>
<dbReference type="OrthoDB" id="6932582at2759"/>
<dbReference type="AlphaFoldDB" id="A0A8S4RWR4"/>
<comment type="caution">
    <text evidence="3">The sequence shown here is derived from an EMBL/GenBank/DDBJ whole genome shotgun (WGS) entry which is preliminary data.</text>
</comment>
<keyword evidence="4" id="KW-1185">Reference proteome</keyword>
<feature type="region of interest" description="Disordered" evidence="1">
    <location>
        <begin position="54"/>
        <end position="83"/>
    </location>
</feature>
<dbReference type="Proteomes" id="UP000838756">
    <property type="component" value="Unassembled WGS sequence"/>
</dbReference>